<evidence type="ECO:0000313" key="7">
    <source>
        <dbReference type="Proteomes" id="UP000749293"/>
    </source>
</evidence>
<dbReference type="PROSITE" id="PS00383">
    <property type="entry name" value="TYR_PHOSPHATASE_1"/>
    <property type="match status" value="1"/>
</dbReference>
<dbReference type="PANTHER" id="PTHR47550">
    <property type="entry name" value="DUAL SPECIFICITY PROTEIN PHOSPHATASE PPS1"/>
    <property type="match status" value="1"/>
</dbReference>
<dbReference type="SUPFAM" id="SSF52799">
    <property type="entry name" value="(Phosphotyrosine protein) phosphatases II"/>
    <property type="match status" value="2"/>
</dbReference>
<protein>
    <recommendedName>
        <fullName evidence="8">Protein-tyrosine-phosphatase</fullName>
    </recommendedName>
</protein>
<gene>
    <name evidence="6" type="ORF">GMORB2_2466</name>
</gene>
<name>A0A9P5D2N1_9HYPO</name>
<dbReference type="OrthoDB" id="273181at2759"/>
<feature type="compositionally biased region" description="Polar residues" evidence="3">
    <location>
        <begin position="25"/>
        <end position="37"/>
    </location>
</feature>
<dbReference type="Pfam" id="PF00782">
    <property type="entry name" value="DSPc"/>
    <property type="match status" value="1"/>
</dbReference>
<keyword evidence="2" id="KW-0904">Protein phosphatase</keyword>
<dbReference type="GO" id="GO:0033260">
    <property type="term" value="P:nuclear DNA replication"/>
    <property type="evidence" value="ECO:0007669"/>
    <property type="project" value="TreeGrafter"/>
</dbReference>
<dbReference type="GO" id="GO:0008138">
    <property type="term" value="F:protein tyrosine/serine/threonine phosphatase activity"/>
    <property type="evidence" value="ECO:0007669"/>
    <property type="project" value="TreeGrafter"/>
</dbReference>
<evidence type="ECO:0000259" key="5">
    <source>
        <dbReference type="PROSITE" id="PS50056"/>
    </source>
</evidence>
<dbReference type="RefSeq" id="XP_035319632.1">
    <property type="nucleotide sequence ID" value="XM_035464446.1"/>
</dbReference>
<dbReference type="GeneID" id="55968696"/>
<dbReference type="InterPro" id="IPR000340">
    <property type="entry name" value="Dual-sp_phosphatase_cat-dom"/>
</dbReference>
<keyword evidence="1" id="KW-0378">Hydrolase</keyword>
<dbReference type="InterPro" id="IPR016130">
    <property type="entry name" value="Tyr_Pase_AS"/>
</dbReference>
<evidence type="ECO:0008006" key="8">
    <source>
        <dbReference type="Google" id="ProtNLM"/>
    </source>
</evidence>
<dbReference type="InterPro" id="IPR053239">
    <property type="entry name" value="Dual_spec_PTase"/>
</dbReference>
<comment type="caution">
    <text evidence="6">The sequence shown here is derived from an EMBL/GenBank/DDBJ whole genome shotgun (WGS) entry which is preliminary data.</text>
</comment>
<feature type="domain" description="Tyrosine-protein phosphatase" evidence="4">
    <location>
        <begin position="522"/>
        <end position="671"/>
    </location>
</feature>
<dbReference type="FunFam" id="3.90.190.10:FF:000110">
    <property type="entry name" value="PPS1p Protein phosphatase"/>
    <property type="match status" value="1"/>
</dbReference>
<evidence type="ECO:0000256" key="3">
    <source>
        <dbReference type="SAM" id="MobiDB-lite"/>
    </source>
</evidence>
<sequence>MATVALTRPISEHTQSSVLDVPYTSPLSLEGLNSLSASRDDKLPVPNKHLPACPTGPAVKDQLETPPDSPKEDQHYAQPSILYPPQGYDRLDSGSESVYQINATTVVEALSSFSRIPLAHPTLVFPWLHGLHPHNHIQRSFFSAKRSTSRRAPPFLRNITIVKADGDLSVSRLKGAIAPQEVIHLGPNPQFVEADPPKGFSVRNFHIQPAKVALTSDIIVYGDNISDVRRLAFAFASAQRLRREKHLTYDQQFPQYNTFICTSAFAEFEANYQETVAIDSNGHPTGKVLDFFEQERQEMWYMTQASEISHNVFLGPTPERGSADEAPFDILIECSDGGRLNPDVLKHILATYSDEVMPKIYHDFPSSGSILPPTYCHVEADDILETCKWIYHLAHGSRPSTESFEGTLEENSSMSTDGDKAAPRYPPRKILIHCADGYTESSMLGIAYFSYSTGCPLAKAWVDLHKAQGRNFFAYPSDVALLKTIAPRLLHESPACSNRGLLEISDMVREEPHWFSAMDGSLPSRVLDYLYLGNITHANNPDLLRELGICQVLSVGEKATWDDDVLEAWGEDNTCIVDNVQDNGIDPLTDQLVRCLGFIDRGRQNGTATLVHCRVGVSRSATICIAEVMRAMKMSFPRAYCFVRARRLNVIIQPHLRFTYELLRWEGMLQQDGDPDAPVKREMEWAQVTREIALMNLPYSR</sequence>
<evidence type="ECO:0000259" key="4">
    <source>
        <dbReference type="PROSITE" id="PS50054"/>
    </source>
</evidence>
<feature type="domain" description="Tyrosine specific protein phosphatases" evidence="5">
    <location>
        <begin position="590"/>
        <end position="658"/>
    </location>
</feature>
<dbReference type="PANTHER" id="PTHR47550:SF1">
    <property type="entry name" value="DUAL SPECIFICITY PROTEIN PHOSPHATASE PPS1"/>
    <property type="match status" value="1"/>
</dbReference>
<dbReference type="InterPro" id="IPR029021">
    <property type="entry name" value="Prot-tyrosine_phosphatase-like"/>
</dbReference>
<reference evidence="6" key="1">
    <citation type="submission" date="2020-03" db="EMBL/GenBank/DDBJ databases">
        <title>Site-based positive gene gene selection in Geosmithia morbida across the United States reveals a broad range of putative effectors and factors for local host and environmental adapation.</title>
        <authorList>
            <person name="Onufrak A."/>
            <person name="Murdoch R.W."/>
            <person name="Gazis R."/>
            <person name="Huff M."/>
            <person name="Staton M."/>
            <person name="Klingeman W."/>
            <person name="Hadziabdic D."/>
        </authorList>
    </citation>
    <scope>NUCLEOTIDE SEQUENCE</scope>
    <source>
        <strain evidence="6">1262</strain>
    </source>
</reference>
<dbReference type="Gene3D" id="3.90.190.10">
    <property type="entry name" value="Protein tyrosine phosphatase superfamily"/>
    <property type="match status" value="1"/>
</dbReference>
<dbReference type="Proteomes" id="UP000749293">
    <property type="component" value="Unassembled WGS sequence"/>
</dbReference>
<dbReference type="InterPro" id="IPR000387">
    <property type="entry name" value="Tyr_Pase_dom"/>
</dbReference>
<keyword evidence="7" id="KW-1185">Reference proteome</keyword>
<proteinExistence type="predicted"/>
<evidence type="ECO:0000256" key="2">
    <source>
        <dbReference type="ARBA" id="ARBA00022912"/>
    </source>
</evidence>
<accession>A0A9P5D2N1</accession>
<dbReference type="GO" id="GO:0005634">
    <property type="term" value="C:nucleus"/>
    <property type="evidence" value="ECO:0007669"/>
    <property type="project" value="GOC"/>
</dbReference>
<dbReference type="PROSITE" id="PS50054">
    <property type="entry name" value="TYR_PHOSPHATASE_DUAL"/>
    <property type="match status" value="1"/>
</dbReference>
<feature type="region of interest" description="Disordered" evidence="3">
    <location>
        <begin position="399"/>
        <end position="420"/>
    </location>
</feature>
<feature type="compositionally biased region" description="Polar residues" evidence="3">
    <location>
        <begin position="399"/>
        <end position="416"/>
    </location>
</feature>
<evidence type="ECO:0000313" key="6">
    <source>
        <dbReference type="EMBL" id="KAF4120980.1"/>
    </source>
</evidence>
<organism evidence="6 7">
    <name type="scientific">Geosmithia morbida</name>
    <dbReference type="NCBI Taxonomy" id="1094350"/>
    <lineage>
        <taxon>Eukaryota</taxon>
        <taxon>Fungi</taxon>
        <taxon>Dikarya</taxon>
        <taxon>Ascomycota</taxon>
        <taxon>Pezizomycotina</taxon>
        <taxon>Sordariomycetes</taxon>
        <taxon>Hypocreomycetidae</taxon>
        <taxon>Hypocreales</taxon>
        <taxon>Bionectriaceae</taxon>
        <taxon>Geosmithia</taxon>
    </lineage>
</organism>
<evidence type="ECO:0000256" key="1">
    <source>
        <dbReference type="ARBA" id="ARBA00022801"/>
    </source>
</evidence>
<dbReference type="PROSITE" id="PS50056">
    <property type="entry name" value="TYR_PHOSPHATASE_2"/>
    <property type="match status" value="1"/>
</dbReference>
<dbReference type="InterPro" id="IPR020422">
    <property type="entry name" value="TYR_PHOSPHATASE_DUAL_dom"/>
</dbReference>
<feature type="region of interest" description="Disordered" evidence="3">
    <location>
        <begin position="1"/>
        <end position="87"/>
    </location>
</feature>
<dbReference type="SMART" id="SM00195">
    <property type="entry name" value="DSPc"/>
    <property type="match status" value="1"/>
</dbReference>
<dbReference type="AlphaFoldDB" id="A0A9P5D2N1"/>
<dbReference type="EMBL" id="JAANYQ010000014">
    <property type="protein sequence ID" value="KAF4120980.1"/>
    <property type="molecule type" value="Genomic_DNA"/>
</dbReference>